<comment type="caution">
    <text evidence="2">The sequence shown here is derived from an EMBL/GenBank/DDBJ whole genome shotgun (WGS) entry which is preliminary data.</text>
</comment>
<accession>A0A1G2BLZ0</accession>
<name>A0A1G2BLZ0_9BACT</name>
<sequence>MTVCYFGLFRPDYVRNQALIKALRVSGVTVLEVSDRSKGFAKYLRLFAKHWKVRSRYDLMIVGFPGQSIVPFARLLTRKPIVFDALVSLYDSVVIERKQCSSASFRGRWCFLLDWLSARLATTILLDTREHAAYYSKLLSIPEGKCWVVYHGCDDAVFYPHPAKRDETKFVVEFHGYITPTNGMDFVMRAMKLLSGKPYELRIIGGGQEYGRMQDLARELGLSSVQFFPAMPRERLLPFISQARAGLGFFNNRSGRVQRVIANKIYEMMALKIPVVTADSPAIRELFTHRENIYVCQPGDPHAIAEALEELRNSEKLRSSIANNAYVYYKNNLVPTSVGRSFVTKLASLITK</sequence>
<dbReference type="PANTHER" id="PTHR12526">
    <property type="entry name" value="GLYCOSYLTRANSFERASE"/>
    <property type="match status" value="1"/>
</dbReference>
<dbReference type="InterPro" id="IPR001296">
    <property type="entry name" value="Glyco_trans_1"/>
</dbReference>
<dbReference type="EMBL" id="MHKK01000015">
    <property type="protein sequence ID" value="OGY90183.1"/>
    <property type="molecule type" value="Genomic_DNA"/>
</dbReference>
<gene>
    <name evidence="2" type="ORF">A2677_04100</name>
</gene>
<dbReference type="Proteomes" id="UP000177817">
    <property type="component" value="Unassembled WGS sequence"/>
</dbReference>
<proteinExistence type="predicted"/>
<dbReference type="GO" id="GO:0016757">
    <property type="term" value="F:glycosyltransferase activity"/>
    <property type="evidence" value="ECO:0007669"/>
    <property type="project" value="InterPro"/>
</dbReference>
<organism evidence="2 3">
    <name type="scientific">Candidatus Komeilibacteria bacterium RIFCSPHIGHO2_01_FULL_52_14</name>
    <dbReference type="NCBI Taxonomy" id="1798549"/>
    <lineage>
        <taxon>Bacteria</taxon>
        <taxon>Candidatus Komeiliibacteriota</taxon>
    </lineage>
</organism>
<evidence type="ECO:0000313" key="3">
    <source>
        <dbReference type="Proteomes" id="UP000177817"/>
    </source>
</evidence>
<feature type="domain" description="Glycosyl transferase family 1" evidence="1">
    <location>
        <begin position="164"/>
        <end position="326"/>
    </location>
</feature>
<dbReference type="Gene3D" id="3.40.50.2000">
    <property type="entry name" value="Glycogen Phosphorylase B"/>
    <property type="match status" value="1"/>
</dbReference>
<dbReference type="AlphaFoldDB" id="A0A1G2BLZ0"/>
<protein>
    <recommendedName>
        <fullName evidence="1">Glycosyl transferase family 1 domain-containing protein</fullName>
    </recommendedName>
</protein>
<evidence type="ECO:0000313" key="2">
    <source>
        <dbReference type="EMBL" id="OGY90183.1"/>
    </source>
</evidence>
<dbReference type="SUPFAM" id="SSF53756">
    <property type="entry name" value="UDP-Glycosyltransferase/glycogen phosphorylase"/>
    <property type="match status" value="1"/>
</dbReference>
<evidence type="ECO:0000259" key="1">
    <source>
        <dbReference type="Pfam" id="PF00534"/>
    </source>
</evidence>
<dbReference type="Pfam" id="PF00534">
    <property type="entry name" value="Glycos_transf_1"/>
    <property type="match status" value="1"/>
</dbReference>
<reference evidence="2 3" key="1">
    <citation type="journal article" date="2016" name="Nat. Commun.">
        <title>Thousands of microbial genomes shed light on interconnected biogeochemical processes in an aquifer system.</title>
        <authorList>
            <person name="Anantharaman K."/>
            <person name="Brown C.T."/>
            <person name="Hug L.A."/>
            <person name="Sharon I."/>
            <person name="Castelle C.J."/>
            <person name="Probst A.J."/>
            <person name="Thomas B.C."/>
            <person name="Singh A."/>
            <person name="Wilkins M.J."/>
            <person name="Karaoz U."/>
            <person name="Brodie E.L."/>
            <person name="Williams K.H."/>
            <person name="Hubbard S.S."/>
            <person name="Banfield J.F."/>
        </authorList>
    </citation>
    <scope>NUCLEOTIDE SEQUENCE [LARGE SCALE GENOMIC DNA]</scope>
</reference>